<comment type="caution">
    <text evidence="2">The sequence shown here is derived from an EMBL/GenBank/DDBJ whole genome shotgun (WGS) entry which is preliminary data.</text>
</comment>
<accession>A0A9K3IMK3</accession>
<reference evidence="2" key="2">
    <citation type="submission" date="2020-06" db="EMBL/GenBank/DDBJ databases">
        <title>Helianthus annuus Genome sequencing and assembly Release 2.</title>
        <authorList>
            <person name="Gouzy J."/>
            <person name="Langlade N."/>
            <person name="Munos S."/>
        </authorList>
    </citation>
    <scope>NUCLEOTIDE SEQUENCE</scope>
    <source>
        <tissue evidence="2">Leaves</tissue>
    </source>
</reference>
<protein>
    <submittedName>
        <fullName evidence="2">Uncharacterized protein</fullName>
    </submittedName>
</protein>
<dbReference type="Gramene" id="mRNA:HanXRQr2_Chr07g0308161">
    <property type="protein sequence ID" value="mRNA:HanXRQr2_Chr07g0308161"/>
    <property type="gene ID" value="HanXRQr2_Chr07g0308161"/>
</dbReference>
<feature type="region of interest" description="Disordered" evidence="1">
    <location>
        <begin position="191"/>
        <end position="212"/>
    </location>
</feature>
<organism evidence="2 3">
    <name type="scientific">Helianthus annuus</name>
    <name type="common">Common sunflower</name>
    <dbReference type="NCBI Taxonomy" id="4232"/>
    <lineage>
        <taxon>Eukaryota</taxon>
        <taxon>Viridiplantae</taxon>
        <taxon>Streptophyta</taxon>
        <taxon>Embryophyta</taxon>
        <taxon>Tracheophyta</taxon>
        <taxon>Spermatophyta</taxon>
        <taxon>Magnoliopsida</taxon>
        <taxon>eudicotyledons</taxon>
        <taxon>Gunneridae</taxon>
        <taxon>Pentapetalae</taxon>
        <taxon>asterids</taxon>
        <taxon>campanulids</taxon>
        <taxon>Asterales</taxon>
        <taxon>Asteraceae</taxon>
        <taxon>Asteroideae</taxon>
        <taxon>Heliantheae alliance</taxon>
        <taxon>Heliantheae</taxon>
        <taxon>Helianthus</taxon>
    </lineage>
</organism>
<dbReference type="Proteomes" id="UP000215914">
    <property type="component" value="Unassembled WGS sequence"/>
</dbReference>
<keyword evidence="3" id="KW-1185">Reference proteome</keyword>
<feature type="region of interest" description="Disordered" evidence="1">
    <location>
        <begin position="115"/>
        <end position="157"/>
    </location>
</feature>
<evidence type="ECO:0000313" key="2">
    <source>
        <dbReference type="EMBL" id="KAF5799753.1"/>
    </source>
</evidence>
<evidence type="ECO:0000256" key="1">
    <source>
        <dbReference type="SAM" id="MobiDB-lite"/>
    </source>
</evidence>
<sequence length="237" mass="26514">MKWRFKDQTMSFDLDDDFIFDKTLARALVEHQSPIRPFPEHFLLLGRLCFSWSHGDRKWPVIRRKSNRAIMSLRDALKVSSMDVFDFDLEDQGEDEVPLMKQVAPSAQEIRPPVDLDAAEPSGAGGASSVPTPTEEADGSSGSQGGKKSILDEVDDDPDIRKLDEALQYRPSSASLSSKGIVLDPSSKPLVRKRKGETVQIRSSDPIPTPSFPEKKLRWHAISRPLPFPEVFCPVTK</sequence>
<reference evidence="2" key="1">
    <citation type="journal article" date="2017" name="Nature">
        <title>The sunflower genome provides insights into oil metabolism, flowering and Asterid evolution.</title>
        <authorList>
            <person name="Badouin H."/>
            <person name="Gouzy J."/>
            <person name="Grassa C.J."/>
            <person name="Murat F."/>
            <person name="Staton S.E."/>
            <person name="Cottret L."/>
            <person name="Lelandais-Briere C."/>
            <person name="Owens G.L."/>
            <person name="Carrere S."/>
            <person name="Mayjonade B."/>
            <person name="Legrand L."/>
            <person name="Gill N."/>
            <person name="Kane N.C."/>
            <person name="Bowers J.E."/>
            <person name="Hubner S."/>
            <person name="Bellec A."/>
            <person name="Berard A."/>
            <person name="Berges H."/>
            <person name="Blanchet N."/>
            <person name="Boniface M.C."/>
            <person name="Brunel D."/>
            <person name="Catrice O."/>
            <person name="Chaidir N."/>
            <person name="Claudel C."/>
            <person name="Donnadieu C."/>
            <person name="Faraut T."/>
            <person name="Fievet G."/>
            <person name="Helmstetter N."/>
            <person name="King M."/>
            <person name="Knapp S.J."/>
            <person name="Lai Z."/>
            <person name="Le Paslier M.C."/>
            <person name="Lippi Y."/>
            <person name="Lorenzon L."/>
            <person name="Mandel J.R."/>
            <person name="Marage G."/>
            <person name="Marchand G."/>
            <person name="Marquand E."/>
            <person name="Bret-Mestries E."/>
            <person name="Morien E."/>
            <person name="Nambeesan S."/>
            <person name="Nguyen T."/>
            <person name="Pegot-Espagnet P."/>
            <person name="Pouilly N."/>
            <person name="Raftis F."/>
            <person name="Sallet E."/>
            <person name="Schiex T."/>
            <person name="Thomas J."/>
            <person name="Vandecasteele C."/>
            <person name="Vares D."/>
            <person name="Vear F."/>
            <person name="Vautrin S."/>
            <person name="Crespi M."/>
            <person name="Mangin B."/>
            <person name="Burke J.M."/>
            <person name="Salse J."/>
            <person name="Munos S."/>
            <person name="Vincourt P."/>
            <person name="Rieseberg L.H."/>
            <person name="Langlade N.B."/>
        </authorList>
    </citation>
    <scope>NUCLEOTIDE SEQUENCE</scope>
    <source>
        <tissue evidence="2">Leaves</tissue>
    </source>
</reference>
<evidence type="ECO:0000313" key="3">
    <source>
        <dbReference type="Proteomes" id="UP000215914"/>
    </source>
</evidence>
<name>A0A9K3IMK3_HELAN</name>
<dbReference type="AlphaFoldDB" id="A0A9K3IMK3"/>
<dbReference type="EMBL" id="MNCJ02000322">
    <property type="protein sequence ID" value="KAF5799753.1"/>
    <property type="molecule type" value="Genomic_DNA"/>
</dbReference>
<gene>
    <name evidence="2" type="ORF">HanXRQr2_Chr07g0308161</name>
</gene>
<proteinExistence type="predicted"/>